<feature type="compositionally biased region" description="Polar residues" evidence="6">
    <location>
        <begin position="215"/>
        <end position="234"/>
    </location>
</feature>
<evidence type="ECO:0000256" key="6">
    <source>
        <dbReference type="SAM" id="MobiDB-lite"/>
    </source>
</evidence>
<evidence type="ECO:0000313" key="8">
    <source>
        <dbReference type="Proteomes" id="UP000266841"/>
    </source>
</evidence>
<evidence type="ECO:0000256" key="4">
    <source>
        <dbReference type="ARBA" id="ARBA00023065"/>
    </source>
</evidence>
<evidence type="ECO:0000256" key="5">
    <source>
        <dbReference type="RuleBase" id="RU364010"/>
    </source>
</evidence>
<feature type="region of interest" description="Disordered" evidence="6">
    <location>
        <begin position="157"/>
        <end position="179"/>
    </location>
</feature>
<reference evidence="7 8" key="1">
    <citation type="journal article" date="2012" name="Genome Biol.">
        <title>Genome and low-iron response of an oceanic diatom adapted to chronic iron limitation.</title>
        <authorList>
            <person name="Lommer M."/>
            <person name="Specht M."/>
            <person name="Roy A.S."/>
            <person name="Kraemer L."/>
            <person name="Andreson R."/>
            <person name="Gutowska M.A."/>
            <person name="Wolf J."/>
            <person name="Bergner S.V."/>
            <person name="Schilhabel M.B."/>
            <person name="Klostermeier U.C."/>
            <person name="Beiko R.G."/>
            <person name="Rosenstiel P."/>
            <person name="Hippler M."/>
            <person name="Laroche J."/>
        </authorList>
    </citation>
    <scope>NUCLEOTIDE SEQUENCE [LARGE SCALE GENOMIC DNA]</scope>
    <source>
        <strain evidence="7 8">CCMP1005</strain>
    </source>
</reference>
<dbReference type="eggNOG" id="KOG2909">
    <property type="taxonomic scope" value="Eukaryota"/>
</dbReference>
<dbReference type="GO" id="GO:0046961">
    <property type="term" value="F:proton-transporting ATPase activity, rotational mechanism"/>
    <property type="evidence" value="ECO:0007669"/>
    <property type="project" value="InterPro"/>
</dbReference>
<dbReference type="CDD" id="cd14785">
    <property type="entry name" value="V-ATPase_C"/>
    <property type="match status" value="1"/>
</dbReference>
<name>K0TGY8_THAOC</name>
<dbReference type="EMBL" id="AGNL01009725">
    <property type="protein sequence ID" value="EJK69682.1"/>
    <property type="molecule type" value="Genomic_DNA"/>
</dbReference>
<comment type="similarity">
    <text evidence="1 5">Belongs to the V-ATPase C subunit family.</text>
</comment>
<keyword evidence="3 5" id="KW-0375">Hydrogen ion transport</keyword>
<feature type="region of interest" description="Disordered" evidence="6">
    <location>
        <begin position="1"/>
        <end position="21"/>
    </location>
</feature>
<feature type="compositionally biased region" description="Basic and acidic residues" evidence="6">
    <location>
        <begin position="62"/>
        <end position="87"/>
    </location>
</feature>
<dbReference type="SUPFAM" id="SSF118203">
    <property type="entry name" value="Vacuolar ATP synthase subunit C"/>
    <property type="match status" value="1"/>
</dbReference>
<feature type="non-terminal residue" evidence="7">
    <location>
        <position position="620"/>
    </location>
</feature>
<feature type="region of interest" description="Disordered" evidence="6">
    <location>
        <begin position="198"/>
        <end position="234"/>
    </location>
</feature>
<evidence type="ECO:0000256" key="2">
    <source>
        <dbReference type="ARBA" id="ARBA00022448"/>
    </source>
</evidence>
<feature type="region of interest" description="Disordered" evidence="6">
    <location>
        <begin position="56"/>
        <end position="91"/>
    </location>
</feature>
<dbReference type="Proteomes" id="UP000266841">
    <property type="component" value="Unassembled WGS sequence"/>
</dbReference>
<dbReference type="OrthoDB" id="6605928at2759"/>
<dbReference type="InterPro" id="IPR036132">
    <property type="entry name" value="Vac_ATP_synth_c_sf"/>
</dbReference>
<dbReference type="Pfam" id="PF03223">
    <property type="entry name" value="V-ATPase_C"/>
    <property type="match status" value="1"/>
</dbReference>
<proteinExistence type="inferred from homology"/>
<keyword evidence="8" id="KW-1185">Reference proteome</keyword>
<comment type="subunit">
    <text evidence="5">V-ATPase is a heteromultimeric enzyme composed of a peripheral catalytic V1 complex (components A to H) attached to an integral membrane V0 proton pore complex.</text>
</comment>
<sequence>MRSDPEVREPGDPNNMGLGWRQVCPGPEGNIVGPLLLNQLGENNLGVVVIVLVRGHPQPPSDGHDDDGHKHPDGREGDAEGHDRLSVDEGPEPALPVYAVRYLDSSPDGRQHGQLVAVDVHHLRWLVSATMAIVSKITSVSRPPVAHAWPAAASTLPSVRRHRQRAASADRGLRVQAAPKAQRREILSWRRRSSREGLPVEDIDRRSNDSGSGGQSMAISNSGQAPETSYRQLQNAAACPSAPYGEMFKLEVPSLMVGTLDSLMNLSDDLGKTDSIIESIVRKVEKSSVELAGRKGGDLTVGGVPSGRYVQQFAWDYAKFPNRRPLKELVSLIAGGVSAIDEELKQLSNSYGEKQVALQDAKRKRGGNLMTADLNDVLDEKVMRNVSVKDTEYLRTLFVAVPRAAVENFTADVYTLGSELVGYGGPDWSGNPAGLGSAENFGQGVDRHGKKGSPVVPGSLEKVTEDSESVLFAVTVLKGMYEAGYYEGDEFVPGTKTDLVGDFARILREKRYSVRESFVYDPSQQGKSALALEQLQVEVDNMRSGLTRWCKTHYGEAFVAWMHVKVIRVFVESVLRYGLPVDFTAVLYKVGSGKEAKLVGALDKAFGDDKGKEDDADDDG</sequence>
<protein>
    <recommendedName>
        <fullName evidence="5">V-type proton ATPase subunit C</fullName>
    </recommendedName>
</protein>
<organism evidence="7 8">
    <name type="scientific">Thalassiosira oceanica</name>
    <name type="common">Marine diatom</name>
    <dbReference type="NCBI Taxonomy" id="159749"/>
    <lineage>
        <taxon>Eukaryota</taxon>
        <taxon>Sar</taxon>
        <taxon>Stramenopiles</taxon>
        <taxon>Ochrophyta</taxon>
        <taxon>Bacillariophyta</taxon>
        <taxon>Coscinodiscophyceae</taxon>
        <taxon>Thalassiosirophycidae</taxon>
        <taxon>Thalassiosirales</taxon>
        <taxon>Thalassiosiraceae</taxon>
        <taxon>Thalassiosira</taxon>
    </lineage>
</organism>
<dbReference type="AlphaFoldDB" id="K0TGY8"/>
<keyword evidence="4 5" id="KW-0406">Ion transport</keyword>
<evidence type="ECO:0000256" key="3">
    <source>
        <dbReference type="ARBA" id="ARBA00022781"/>
    </source>
</evidence>
<dbReference type="PANTHER" id="PTHR10137:SF0">
    <property type="entry name" value="V-TYPE PROTON ATPASE SUBUNIT C"/>
    <property type="match status" value="1"/>
</dbReference>
<dbReference type="PANTHER" id="PTHR10137">
    <property type="entry name" value="V-TYPE PROTON ATPASE SUBUNIT C"/>
    <property type="match status" value="1"/>
</dbReference>
<evidence type="ECO:0000313" key="7">
    <source>
        <dbReference type="EMBL" id="EJK69682.1"/>
    </source>
</evidence>
<accession>K0TGY8</accession>
<dbReference type="GO" id="GO:0000221">
    <property type="term" value="C:vacuolar proton-transporting V-type ATPase, V1 domain"/>
    <property type="evidence" value="ECO:0007669"/>
    <property type="project" value="TreeGrafter"/>
</dbReference>
<feature type="compositionally biased region" description="Basic and acidic residues" evidence="6">
    <location>
        <begin position="1"/>
        <end position="11"/>
    </location>
</feature>
<comment type="function">
    <text evidence="5">Subunit of the V1 complex of vacuolar(H+)-ATPase (V-ATPase), a multisubunit enzyme composed of a peripheral complex (V1) that hydrolyzes ATP and a membrane integral complex (V0) that translocates protons. V-ATPase is responsible for acidifying and maintaining the pH of intracellular compartments and in some cell types, is targeted to the plasma membrane, where it is responsible for acidifying the extracellular environment. Subunit C is necessary for the assembly of the catalytic sector of the enzyme and is likely to have a specific function in its catalytic activity.</text>
</comment>
<comment type="caution">
    <text evidence="7">The sequence shown here is derived from an EMBL/GenBank/DDBJ whole genome shotgun (WGS) entry which is preliminary data.</text>
</comment>
<gene>
    <name evidence="7" type="ORF">THAOC_09034</name>
</gene>
<evidence type="ECO:0000256" key="1">
    <source>
        <dbReference type="ARBA" id="ARBA00006138"/>
    </source>
</evidence>
<dbReference type="Gene3D" id="1.20.1460.10">
    <property type="entry name" value="subunit c (vma5p) of the yeast v-atpase, domain 2"/>
    <property type="match status" value="2"/>
</dbReference>
<keyword evidence="2 5" id="KW-0813">Transport</keyword>
<dbReference type="InterPro" id="IPR004907">
    <property type="entry name" value="ATPase_V1-cplx_csu"/>
</dbReference>